<evidence type="ECO:0000256" key="1">
    <source>
        <dbReference type="SAM" id="MobiDB-lite"/>
    </source>
</evidence>
<evidence type="ECO:0000313" key="3">
    <source>
        <dbReference type="Proteomes" id="UP001165283"/>
    </source>
</evidence>
<dbReference type="EC" id="2.1.1.-" evidence="2"/>
<dbReference type="EMBL" id="JAGSOV010000073">
    <property type="protein sequence ID" value="MCO1659941.1"/>
    <property type="molecule type" value="Genomic_DNA"/>
</dbReference>
<evidence type="ECO:0000313" key="2">
    <source>
        <dbReference type="EMBL" id="MCO1659941.1"/>
    </source>
</evidence>
<proteinExistence type="predicted"/>
<dbReference type="InterPro" id="IPR006764">
    <property type="entry name" value="SAM_dep_MeTrfase_SAV2177_type"/>
</dbReference>
<accession>A0ABT1AA64</accession>
<organism evidence="2 3">
    <name type="scientific">Pseudonocardia humida</name>
    <dbReference type="NCBI Taxonomy" id="2800819"/>
    <lineage>
        <taxon>Bacteria</taxon>
        <taxon>Bacillati</taxon>
        <taxon>Actinomycetota</taxon>
        <taxon>Actinomycetes</taxon>
        <taxon>Pseudonocardiales</taxon>
        <taxon>Pseudonocardiaceae</taxon>
        <taxon>Pseudonocardia</taxon>
    </lineage>
</organism>
<keyword evidence="2" id="KW-0808">Transferase</keyword>
<dbReference type="Pfam" id="PF04672">
    <property type="entry name" value="Methyltransf_19"/>
    <property type="match status" value="1"/>
</dbReference>
<dbReference type="PIRSF" id="PIRSF017393">
    <property type="entry name" value="MTase_SAV2177"/>
    <property type="match status" value="1"/>
</dbReference>
<protein>
    <submittedName>
        <fullName evidence="2">SAM-dependent methyltransferase</fullName>
        <ecNumber evidence="2">2.1.1.-</ecNumber>
    </submittedName>
</protein>
<dbReference type="Proteomes" id="UP001165283">
    <property type="component" value="Unassembled WGS sequence"/>
</dbReference>
<dbReference type="GO" id="GO:0008168">
    <property type="term" value="F:methyltransferase activity"/>
    <property type="evidence" value="ECO:0007669"/>
    <property type="project" value="UniProtKB-KW"/>
</dbReference>
<reference evidence="2" key="1">
    <citation type="submission" date="2021-04" db="EMBL/GenBank/DDBJ databases">
        <title>Pseudonocardia sp. nov., isolated from sandy soil of mangrove forest.</title>
        <authorList>
            <person name="Zan Z."/>
            <person name="Huang R."/>
            <person name="Liu W."/>
        </authorList>
    </citation>
    <scope>NUCLEOTIDE SEQUENCE</scope>
    <source>
        <strain evidence="2">S2-4</strain>
    </source>
</reference>
<dbReference type="SUPFAM" id="SSF53335">
    <property type="entry name" value="S-adenosyl-L-methionine-dependent methyltransferases"/>
    <property type="match status" value="1"/>
</dbReference>
<dbReference type="InterPro" id="IPR029063">
    <property type="entry name" value="SAM-dependent_MTases_sf"/>
</dbReference>
<keyword evidence="2" id="KW-0489">Methyltransferase</keyword>
<gene>
    <name evidence="2" type="ORF">KDL28_33260</name>
</gene>
<name>A0ABT1AA64_9PSEU</name>
<keyword evidence="3" id="KW-1185">Reference proteome</keyword>
<comment type="caution">
    <text evidence="2">The sequence shown here is derived from an EMBL/GenBank/DDBJ whole genome shotgun (WGS) entry which is preliminary data.</text>
</comment>
<dbReference type="Gene3D" id="3.40.50.150">
    <property type="entry name" value="Vaccinia Virus protein VP39"/>
    <property type="match status" value="1"/>
</dbReference>
<feature type="region of interest" description="Disordered" evidence="1">
    <location>
        <begin position="246"/>
        <end position="270"/>
    </location>
</feature>
<sequence>MTTDDYRSGTGIDTTVPHSARIWNYWLGGKDNYPVDREAGEAWLAIDPEMGVAVKASREFLQRAVRYLAREAGIRQFLDIGTGLPTADNTHEVAQRVAPDARIVYVDNDPLILAHARALMTSTPEGATHYMHTDMRDAAHLLELASEHLDLGKPVAVVLQMVLGHLPTEQEVRALIRALVDAVVPGSYLLICDAIETEEAQAAQKAGQQYNHSGAVPYHVHPLAVLRSRFDGLEFVEPGLVSAPRWRPDDRDGLPSVGLGEPEPVTNVFGGLARKPTSWAASTRASDPS</sequence>
<dbReference type="GO" id="GO:0032259">
    <property type="term" value="P:methylation"/>
    <property type="evidence" value="ECO:0007669"/>
    <property type="project" value="UniProtKB-KW"/>
</dbReference>